<evidence type="ECO:0000313" key="3">
    <source>
        <dbReference type="Proteomes" id="UP001341444"/>
    </source>
</evidence>
<name>A0ABU6MEH1_9BACI</name>
<dbReference type="RefSeq" id="WP_066266223.1">
    <property type="nucleotide sequence ID" value="NZ_JARMAB010000009.1"/>
</dbReference>
<keyword evidence="1" id="KW-0812">Transmembrane</keyword>
<reference evidence="2 3" key="1">
    <citation type="submission" date="2023-03" db="EMBL/GenBank/DDBJ databases">
        <title>Bacillus Genome Sequencing.</title>
        <authorList>
            <person name="Dunlap C."/>
        </authorList>
    </citation>
    <scope>NUCLEOTIDE SEQUENCE [LARGE SCALE GENOMIC DNA]</scope>
    <source>
        <strain evidence="2 3">B-23453</strain>
    </source>
</reference>
<sequence length="78" mass="9783">MEKFTDKALKFFFEHIRLWIVISFLSLNFGSFTVILTIWKHEMEFMEDSLFSWFTLFMCWTFLRILKYQYDNKQLFKD</sequence>
<accession>A0ABU6MEH1</accession>
<dbReference type="Proteomes" id="UP001341444">
    <property type="component" value="Unassembled WGS sequence"/>
</dbReference>
<keyword evidence="3" id="KW-1185">Reference proteome</keyword>
<organism evidence="2 3">
    <name type="scientific">Heyndrickxia acidicola</name>
    <dbReference type="NCBI Taxonomy" id="209389"/>
    <lineage>
        <taxon>Bacteria</taxon>
        <taxon>Bacillati</taxon>
        <taxon>Bacillota</taxon>
        <taxon>Bacilli</taxon>
        <taxon>Bacillales</taxon>
        <taxon>Bacillaceae</taxon>
        <taxon>Heyndrickxia</taxon>
    </lineage>
</organism>
<keyword evidence="1" id="KW-0472">Membrane</keyword>
<feature type="transmembrane region" description="Helical" evidence="1">
    <location>
        <begin position="50"/>
        <end position="66"/>
    </location>
</feature>
<evidence type="ECO:0000256" key="1">
    <source>
        <dbReference type="SAM" id="Phobius"/>
    </source>
</evidence>
<gene>
    <name evidence="2" type="ORF">P4T90_08150</name>
</gene>
<comment type="caution">
    <text evidence="2">The sequence shown here is derived from an EMBL/GenBank/DDBJ whole genome shotgun (WGS) entry which is preliminary data.</text>
</comment>
<keyword evidence="1" id="KW-1133">Transmembrane helix</keyword>
<protein>
    <submittedName>
        <fullName evidence="2">Uncharacterized protein</fullName>
    </submittedName>
</protein>
<feature type="transmembrane region" description="Helical" evidence="1">
    <location>
        <begin position="16"/>
        <end position="38"/>
    </location>
</feature>
<proteinExistence type="predicted"/>
<evidence type="ECO:0000313" key="2">
    <source>
        <dbReference type="EMBL" id="MED1203066.1"/>
    </source>
</evidence>
<dbReference type="EMBL" id="JARMAB010000009">
    <property type="protein sequence ID" value="MED1203066.1"/>
    <property type="molecule type" value="Genomic_DNA"/>
</dbReference>